<dbReference type="FunFam" id="1.10.287.280:FF:000001">
    <property type="entry name" value="DNA-directed RNA polymerase"/>
    <property type="match status" value="1"/>
</dbReference>
<evidence type="ECO:0000259" key="13">
    <source>
        <dbReference type="SMART" id="SM01311"/>
    </source>
</evidence>
<dbReference type="OrthoDB" id="276422at2759"/>
<comment type="catalytic activity">
    <reaction evidence="10 11">
        <text>RNA(n) + a ribonucleoside 5'-triphosphate = RNA(n+1) + diphosphate</text>
        <dbReference type="Rhea" id="RHEA:21248"/>
        <dbReference type="Rhea" id="RHEA-COMP:14527"/>
        <dbReference type="Rhea" id="RHEA-COMP:17342"/>
        <dbReference type="ChEBI" id="CHEBI:33019"/>
        <dbReference type="ChEBI" id="CHEBI:61557"/>
        <dbReference type="ChEBI" id="CHEBI:140395"/>
        <dbReference type="EC" id="2.7.7.6"/>
    </reaction>
</comment>
<dbReference type="SMART" id="SM01311">
    <property type="entry name" value="RPOL_N"/>
    <property type="match status" value="1"/>
</dbReference>
<dbReference type="SUPFAM" id="SSF56672">
    <property type="entry name" value="DNA/RNA polymerases"/>
    <property type="match status" value="1"/>
</dbReference>
<keyword evidence="7" id="KW-0809">Transit peptide</keyword>
<dbReference type="GO" id="GO:0006390">
    <property type="term" value="P:mitochondrial transcription"/>
    <property type="evidence" value="ECO:0007669"/>
    <property type="project" value="TreeGrafter"/>
</dbReference>
<dbReference type="GO" id="GO:0001018">
    <property type="term" value="F:mitochondrial promoter sequence-specific DNA binding"/>
    <property type="evidence" value="ECO:0007669"/>
    <property type="project" value="TreeGrafter"/>
</dbReference>
<comment type="similarity">
    <text evidence="3 11">Belongs to the phage and mitochondrial RNA polymerase family.</text>
</comment>
<dbReference type="PANTHER" id="PTHR10102">
    <property type="entry name" value="DNA-DIRECTED RNA POLYMERASE, MITOCHONDRIAL"/>
    <property type="match status" value="1"/>
</dbReference>
<dbReference type="EMBL" id="MU006564">
    <property type="protein sequence ID" value="KAF2750323.1"/>
    <property type="molecule type" value="Genomic_DNA"/>
</dbReference>
<reference evidence="14" key="1">
    <citation type="journal article" date="2020" name="Stud. Mycol.">
        <title>101 Dothideomycetes genomes: a test case for predicting lifestyles and emergence of pathogens.</title>
        <authorList>
            <person name="Haridas S."/>
            <person name="Albert R."/>
            <person name="Binder M."/>
            <person name="Bloem J."/>
            <person name="Labutti K."/>
            <person name="Salamov A."/>
            <person name="Andreopoulos B."/>
            <person name="Baker S."/>
            <person name="Barry K."/>
            <person name="Bills G."/>
            <person name="Bluhm B."/>
            <person name="Cannon C."/>
            <person name="Castanera R."/>
            <person name="Culley D."/>
            <person name="Daum C."/>
            <person name="Ezra D."/>
            <person name="Gonzalez J."/>
            <person name="Henrissat B."/>
            <person name="Kuo A."/>
            <person name="Liang C."/>
            <person name="Lipzen A."/>
            <person name="Lutzoni F."/>
            <person name="Magnuson J."/>
            <person name="Mondo S."/>
            <person name="Nolan M."/>
            <person name="Ohm R."/>
            <person name="Pangilinan J."/>
            <person name="Park H.-J."/>
            <person name="Ramirez L."/>
            <person name="Alfaro M."/>
            <person name="Sun H."/>
            <person name="Tritt A."/>
            <person name="Yoshinaga Y."/>
            <person name="Zwiers L.-H."/>
            <person name="Turgeon B."/>
            <person name="Goodwin S."/>
            <person name="Spatafora J."/>
            <person name="Crous P."/>
            <person name="Grigoriev I."/>
        </authorList>
    </citation>
    <scope>NUCLEOTIDE SEQUENCE</scope>
    <source>
        <strain evidence="14">CBS 119925</strain>
    </source>
</reference>
<evidence type="ECO:0000256" key="10">
    <source>
        <dbReference type="ARBA" id="ARBA00048552"/>
    </source>
</evidence>
<dbReference type="GO" id="GO:0003899">
    <property type="term" value="F:DNA-directed RNA polymerase activity"/>
    <property type="evidence" value="ECO:0007669"/>
    <property type="project" value="UniProtKB-EC"/>
</dbReference>
<keyword evidence="5 11" id="KW-0808">Transferase</keyword>
<dbReference type="InterPro" id="IPR043502">
    <property type="entry name" value="DNA/RNA_pol_sf"/>
</dbReference>
<organism evidence="14 15">
    <name type="scientific">Sporormia fimetaria CBS 119925</name>
    <dbReference type="NCBI Taxonomy" id="1340428"/>
    <lineage>
        <taxon>Eukaryota</taxon>
        <taxon>Fungi</taxon>
        <taxon>Dikarya</taxon>
        <taxon>Ascomycota</taxon>
        <taxon>Pezizomycotina</taxon>
        <taxon>Dothideomycetes</taxon>
        <taxon>Pleosporomycetidae</taxon>
        <taxon>Pleosporales</taxon>
        <taxon>Sporormiaceae</taxon>
        <taxon>Sporormia</taxon>
    </lineage>
</organism>
<evidence type="ECO:0000256" key="4">
    <source>
        <dbReference type="ARBA" id="ARBA00022478"/>
    </source>
</evidence>
<feature type="domain" description="DNA-directed RNA polymerase N-terminal" evidence="13">
    <location>
        <begin position="363"/>
        <end position="684"/>
    </location>
</feature>
<keyword evidence="8" id="KW-0496">Mitochondrion</keyword>
<dbReference type="InterPro" id="IPR029262">
    <property type="entry name" value="RPOL_N"/>
</dbReference>
<keyword evidence="4 11" id="KW-0240">DNA-directed RNA polymerase</keyword>
<dbReference type="PROSITE" id="PS00489">
    <property type="entry name" value="RNA_POL_PHAGE_2"/>
    <property type="match status" value="1"/>
</dbReference>
<sequence>MLQRALRPHIRRDALRTRSQPSLTAPLAPPWLCPLHARWSTRIASVPSSVPQCPRQVAPSRQDTRSVATITQAEPALHDSHAFEGLSRAFTSRTQSLHPELAQLPAWDSSRLLLIDDLPSLTTKPVTPTKVGVGGDPTELHQNLYACLRVGRMERASAILQRLSDTYDPSAPELADAHSLYLQTMFEVAEQNPSPNAMTEIEAWYETNMVAKGIDPTPQTLVTLLRASMNFPEPQNREGIMRRYLDMARECGPAFLEDVNASPDFTDEEWDSLIKLQSDQYDVPPAPEAVQKMHISTPEGMALAIQHGFVPDPTLAVKPVDQKGLGLASLKQALNLFEGKDTIPYPHEMEGSKEEKDRAYAYMRQIRLEQDALRAATERWQAEDEKLQEMGIHGVLQSKPLQALLWRWYSALLPKLEEELERVREVLSNPNASNMRDERHIYGPHLEDMSLKDLAATTLVRLLSAVASGSSQALKLTSITVTIGCDIAELYHVNAKERYNSMVRKLRTQTRRELLGNLSKEPHATTVESPAPAAYISDDYQGKEIPDVVRVKLGALLLGLAMQTSFITLTRLDPKTGEELRSTQPAFRQNSTYTLGKRITYIVPHDEIVKKLQTDRVDHIHTVRLPMLAEPKPWTALHEGGYYTLREAAVRAKGLDVAQNAYITSAMENGDMEQVLAGLDALGRVPWKINKDVFRVMVESWNKGLDIAGLVPDEPDLRKPEVPAEPSTNRQRSEYMRQLKDYENTKQGLHSEKCFQNFQLEVARSYLNEEKIFYPHSVDFRGRAYPIPPLLNHIGADMSRGLLLFANGKELGESGLQWLKIHMANLYGYDKASLKDREIFTDNNLDNILDSANNPVDGKRWWSQAEDPWQCLACCVEIRNALQLPDPTRYVSHLPVHQDGTCNGLQHYAALGGDRAGASQVNLEPSDKPQDIYTGVAEIVKEMVAKDAEKDMPFSKFVEGKITRSVVKRTVMTNVYGVTFRGAQAQVFDSLKDMFPNFTPQGGIGDLSGPAYYIAKKIFLALGRIFNGAQEIQTWLGECGDRITSSLSAEQVQKIKERFEGRHEMSYDPKYSKTRKISNRTLKDMDQEMEAFKSTIIWTTPLKMPVVQPYRKSDRVRSIKTSVSAISIRAPGRVAVVSKRKQLQAFPPNFIHSLDATHMTLSALKCAEEGIDFAAVHDSFWTHASDIPNLNVILRNAFVRMHSEDIVGRLAAEFKARYAGSMYLATVKPQSHVAMAIRTWRQEHRNRRGFQAHREAPAEELALEAQRQELLRSEDPELRKKGEEMTTPTSIWLRYADPTSLASERLALLGQTNGKQAKKVQEKIHKSETEVIKEVAQEKGVTDEVVVQEGVAQEVAEKEVAEEEDELELEEGEAEAEAEAIEEEEGESPKPKAKVYKANAYKVWLPLTFPPVPKKGDWDISRLHESKYFFS</sequence>
<evidence type="ECO:0000313" key="15">
    <source>
        <dbReference type="Proteomes" id="UP000799440"/>
    </source>
</evidence>
<evidence type="ECO:0000256" key="8">
    <source>
        <dbReference type="ARBA" id="ARBA00023128"/>
    </source>
</evidence>
<dbReference type="Proteomes" id="UP000799440">
    <property type="component" value="Unassembled WGS sequence"/>
</dbReference>
<feature type="region of interest" description="Disordered" evidence="12">
    <location>
        <begin position="1"/>
        <end position="21"/>
    </location>
</feature>
<dbReference type="PANTHER" id="PTHR10102:SF0">
    <property type="entry name" value="DNA-DIRECTED RNA POLYMERASE, MITOCHONDRIAL"/>
    <property type="match status" value="1"/>
</dbReference>
<evidence type="ECO:0000313" key="14">
    <source>
        <dbReference type="EMBL" id="KAF2750323.1"/>
    </source>
</evidence>
<dbReference type="Gene3D" id="1.10.1320.10">
    <property type="entry name" value="DNA-directed RNA polymerase, N-terminal domain"/>
    <property type="match status" value="1"/>
</dbReference>
<comment type="subcellular location">
    <subcellularLocation>
        <location evidence="2">Mitochondrion</location>
    </subcellularLocation>
</comment>
<dbReference type="InterPro" id="IPR046950">
    <property type="entry name" value="DNA-dir_Rpol_C_phage-type"/>
</dbReference>
<keyword evidence="9 11" id="KW-0804">Transcription</keyword>
<evidence type="ECO:0000256" key="11">
    <source>
        <dbReference type="RuleBase" id="RU003805"/>
    </source>
</evidence>
<evidence type="ECO:0000256" key="1">
    <source>
        <dbReference type="ARBA" id="ARBA00004026"/>
    </source>
</evidence>
<evidence type="ECO:0000256" key="2">
    <source>
        <dbReference type="ARBA" id="ARBA00004173"/>
    </source>
</evidence>
<dbReference type="FunFam" id="1.10.150.20:FF:000041">
    <property type="entry name" value="DNA-directed RNA polymerase"/>
    <property type="match status" value="1"/>
</dbReference>
<dbReference type="Gene3D" id="1.10.287.280">
    <property type="match status" value="1"/>
</dbReference>
<feature type="compositionally biased region" description="Acidic residues" evidence="12">
    <location>
        <begin position="1360"/>
        <end position="1386"/>
    </location>
</feature>
<evidence type="ECO:0000256" key="5">
    <source>
        <dbReference type="ARBA" id="ARBA00022679"/>
    </source>
</evidence>
<proteinExistence type="inferred from homology"/>
<protein>
    <recommendedName>
        <fullName evidence="11">DNA-directed RNA polymerase</fullName>
        <ecNumber evidence="11">2.7.7.6</ecNumber>
    </recommendedName>
</protein>
<evidence type="ECO:0000256" key="12">
    <source>
        <dbReference type="SAM" id="MobiDB-lite"/>
    </source>
</evidence>
<feature type="region of interest" description="Disordered" evidence="12">
    <location>
        <begin position="1356"/>
        <end position="1392"/>
    </location>
</feature>
<keyword evidence="15" id="KW-1185">Reference proteome</keyword>
<evidence type="ECO:0000256" key="3">
    <source>
        <dbReference type="ARBA" id="ARBA00009493"/>
    </source>
</evidence>
<dbReference type="PROSITE" id="PS00900">
    <property type="entry name" value="RNA_POL_PHAGE_1"/>
    <property type="match status" value="1"/>
</dbReference>
<evidence type="ECO:0000256" key="7">
    <source>
        <dbReference type="ARBA" id="ARBA00022946"/>
    </source>
</evidence>
<name>A0A6A6VJM1_9PLEO</name>
<evidence type="ECO:0000256" key="6">
    <source>
        <dbReference type="ARBA" id="ARBA00022695"/>
    </source>
</evidence>
<dbReference type="InterPro" id="IPR002092">
    <property type="entry name" value="DNA-dir_Rpol_phage-type"/>
</dbReference>
<dbReference type="InterPro" id="IPR037159">
    <property type="entry name" value="RNA_POL_N_sf"/>
</dbReference>
<dbReference type="GO" id="GO:0034245">
    <property type="term" value="C:mitochondrial DNA-directed RNA polymerase complex"/>
    <property type="evidence" value="ECO:0007669"/>
    <property type="project" value="TreeGrafter"/>
</dbReference>
<feature type="compositionally biased region" description="Basic residues" evidence="12">
    <location>
        <begin position="1"/>
        <end position="10"/>
    </location>
</feature>
<dbReference type="EC" id="2.7.7.6" evidence="11"/>
<dbReference type="Gene3D" id="1.10.150.20">
    <property type="entry name" value="5' to 3' exonuclease, C-terminal subdomain"/>
    <property type="match status" value="1"/>
</dbReference>
<accession>A0A6A6VJM1</accession>
<keyword evidence="6 11" id="KW-0548">Nucleotidyltransferase</keyword>
<dbReference type="Pfam" id="PF00940">
    <property type="entry name" value="RNA_pol"/>
    <property type="match status" value="1"/>
</dbReference>
<dbReference type="Pfam" id="PF14700">
    <property type="entry name" value="RPOL_N"/>
    <property type="match status" value="1"/>
</dbReference>
<comment type="function">
    <text evidence="1 11">DNA-dependent RNA polymerase catalyzes the transcription of DNA into RNA using the four ribonucleoside triphosphates as substrates.</text>
</comment>
<evidence type="ECO:0000256" key="9">
    <source>
        <dbReference type="ARBA" id="ARBA00023163"/>
    </source>
</evidence>
<gene>
    <name evidence="14" type="ORF">M011DRAFT_517441</name>
</gene>